<feature type="signal peptide" evidence="1">
    <location>
        <begin position="1"/>
        <end position="27"/>
    </location>
</feature>
<gene>
    <name evidence="2" type="ORF">P0Y55_16590</name>
</gene>
<evidence type="ECO:0000313" key="3">
    <source>
        <dbReference type="Proteomes" id="UP001178662"/>
    </source>
</evidence>
<evidence type="ECO:0000313" key="2">
    <source>
        <dbReference type="EMBL" id="WEK54155.1"/>
    </source>
</evidence>
<protein>
    <submittedName>
        <fullName evidence="2">Uncharacterized protein</fullName>
    </submittedName>
</protein>
<dbReference type="AlphaFoldDB" id="A0AA95F3K1"/>
<reference evidence="2" key="1">
    <citation type="submission" date="2023-03" db="EMBL/GenBank/DDBJ databases">
        <title>Andean soil-derived lignocellulolytic bacterial consortium as a source of novel taxa and putative plastic-active enzymes.</title>
        <authorList>
            <person name="Diaz-Garcia L."/>
            <person name="Chuvochina M."/>
            <person name="Feuerriegel G."/>
            <person name="Bunk B."/>
            <person name="Sproer C."/>
            <person name="Streit W.R."/>
            <person name="Rodriguez L.M."/>
            <person name="Overmann J."/>
            <person name="Jimenez D.J."/>
        </authorList>
    </citation>
    <scope>NUCLEOTIDE SEQUENCE</scope>
    <source>
        <strain evidence="2">MAG 2441</strain>
    </source>
</reference>
<keyword evidence="1" id="KW-0732">Signal</keyword>
<sequence length="461" mass="51556">MKKIISLSLILVLIMSVGFVSPAPASAANKTVIDEQLQKLFKAFETMGKISPTTTVTMDRITLANSALLYSKIPWGTRITHLQSFRSIMNFSVGASVPINVRLFDSNNPNKTEDLPIKEISDGWDRYQSRITNPMSFEVRYTLGNLKDQAQDIKIDISEKTAKPEFTIVNITLVQTGTPKDKAITSFNIGTVHEGYIFEIPGYGRTKGIPTHQYNARSFVASLSADLIKNSKIRWLVSTGVYDEVSIESTEKLSSMFYSDSDFKMTTSNKALPSLQFQVSYVKNNKDKVKEVIFTQLGKTAIVSSLTPIKAATPSEIASKFVSKRWTFQSPEIKGEIIFNKVVTATGLITGKTDSSGARYNVKGFVDAKTGMITLELRPQSEMDLEYILWTAGISETVSGKIAPKLYKGNYPELYTKITLFADNNWKTKAKMNKWQAIFNTKTYKIDKVVRGSKDIDIYIF</sequence>
<evidence type="ECO:0000256" key="1">
    <source>
        <dbReference type="SAM" id="SignalP"/>
    </source>
</evidence>
<dbReference type="Proteomes" id="UP001178662">
    <property type="component" value="Chromosome"/>
</dbReference>
<feature type="chain" id="PRO_5041720477" evidence="1">
    <location>
        <begin position="28"/>
        <end position="461"/>
    </location>
</feature>
<dbReference type="EMBL" id="CP119317">
    <property type="protein sequence ID" value="WEK54155.1"/>
    <property type="molecule type" value="Genomic_DNA"/>
</dbReference>
<accession>A0AA95F3K1</accession>
<organism evidence="2 3">
    <name type="scientific">Candidatus Cohnella colombiensis</name>
    <dbReference type="NCBI Taxonomy" id="3121368"/>
    <lineage>
        <taxon>Bacteria</taxon>
        <taxon>Bacillati</taxon>
        <taxon>Bacillota</taxon>
        <taxon>Bacilli</taxon>
        <taxon>Bacillales</taxon>
        <taxon>Paenibacillaceae</taxon>
        <taxon>Cohnella</taxon>
    </lineage>
</organism>
<keyword evidence="3" id="KW-1185">Reference proteome</keyword>
<proteinExistence type="predicted"/>
<name>A0AA95F3K1_9BACL</name>